<dbReference type="Gene3D" id="3.30.70.330">
    <property type="match status" value="1"/>
</dbReference>
<dbReference type="Proteomes" id="UP001431783">
    <property type="component" value="Unassembled WGS sequence"/>
</dbReference>
<dbReference type="PANTHER" id="PTHR21678:SF0">
    <property type="entry name" value="C3H1-TYPE DOMAIN-CONTAINING PROTEIN"/>
    <property type="match status" value="1"/>
</dbReference>
<sequence>MSTSHYMERKKKSTRASASKTKRNVAVDNIEPKIAESEVINSNIKNKNKCENAKIEKPDLRVITNPDVKAAKSNDTKNKCKHEEEKEIMRKAKENINRKTRPLIKYSDDSDDLLKIDKQDHVNSWEDLFDENGQLQEELLTEIKVDKVGEDTTIVKATEDCTPYMQKQSEDLEHVVEIYNFSPSLGTGDIIHAFNIFDSTSMYIVWVDDTHALLVLGSSSQ</sequence>
<proteinExistence type="predicted"/>
<feature type="non-terminal residue" evidence="2">
    <location>
        <position position="221"/>
    </location>
</feature>
<gene>
    <name evidence="2" type="ORF">WA026_004494</name>
</gene>
<dbReference type="AlphaFoldDB" id="A0AAW1VAF3"/>
<feature type="region of interest" description="Disordered" evidence="1">
    <location>
        <begin position="1"/>
        <end position="24"/>
    </location>
</feature>
<evidence type="ECO:0000256" key="1">
    <source>
        <dbReference type="SAM" id="MobiDB-lite"/>
    </source>
</evidence>
<evidence type="ECO:0000313" key="2">
    <source>
        <dbReference type="EMBL" id="KAK9889216.1"/>
    </source>
</evidence>
<dbReference type="PANTHER" id="PTHR21678">
    <property type="entry name" value="GROWTH INHIBITION AND DIFFERENTIATION RELATED PROTEIN 88"/>
    <property type="match status" value="1"/>
</dbReference>
<dbReference type="InterPro" id="IPR039884">
    <property type="entry name" value="R3HC1/R3HCL"/>
</dbReference>
<name>A0AAW1VAF3_9CUCU</name>
<organism evidence="2 3">
    <name type="scientific">Henosepilachna vigintioctopunctata</name>
    <dbReference type="NCBI Taxonomy" id="420089"/>
    <lineage>
        <taxon>Eukaryota</taxon>
        <taxon>Metazoa</taxon>
        <taxon>Ecdysozoa</taxon>
        <taxon>Arthropoda</taxon>
        <taxon>Hexapoda</taxon>
        <taxon>Insecta</taxon>
        <taxon>Pterygota</taxon>
        <taxon>Neoptera</taxon>
        <taxon>Endopterygota</taxon>
        <taxon>Coleoptera</taxon>
        <taxon>Polyphaga</taxon>
        <taxon>Cucujiformia</taxon>
        <taxon>Coccinelloidea</taxon>
        <taxon>Coccinellidae</taxon>
        <taxon>Epilachninae</taxon>
        <taxon>Epilachnini</taxon>
        <taxon>Henosepilachna</taxon>
    </lineage>
</organism>
<keyword evidence="3" id="KW-1185">Reference proteome</keyword>
<dbReference type="EMBL" id="JARQZJ010000122">
    <property type="protein sequence ID" value="KAK9889216.1"/>
    <property type="molecule type" value="Genomic_DNA"/>
</dbReference>
<accession>A0AAW1VAF3</accession>
<evidence type="ECO:0000313" key="3">
    <source>
        <dbReference type="Proteomes" id="UP001431783"/>
    </source>
</evidence>
<dbReference type="InterPro" id="IPR012677">
    <property type="entry name" value="Nucleotide-bd_a/b_plait_sf"/>
</dbReference>
<protein>
    <submittedName>
        <fullName evidence="2">Uncharacterized protein</fullName>
    </submittedName>
</protein>
<reference evidence="2 3" key="1">
    <citation type="submission" date="2023-03" db="EMBL/GenBank/DDBJ databases">
        <title>Genome insight into feeding habits of ladybird beetles.</title>
        <authorList>
            <person name="Li H.-S."/>
            <person name="Huang Y.-H."/>
            <person name="Pang H."/>
        </authorList>
    </citation>
    <scope>NUCLEOTIDE SEQUENCE [LARGE SCALE GENOMIC DNA]</scope>
    <source>
        <strain evidence="2">SYSU_2023b</strain>
        <tissue evidence="2">Whole body</tissue>
    </source>
</reference>
<comment type="caution">
    <text evidence="2">The sequence shown here is derived from an EMBL/GenBank/DDBJ whole genome shotgun (WGS) entry which is preliminary data.</text>
</comment>